<dbReference type="InterPro" id="IPR030397">
    <property type="entry name" value="SEPARIN_core_dom"/>
</dbReference>
<name>A0A8J5UVQ5_9ASCO</name>
<dbReference type="Proteomes" id="UP000694255">
    <property type="component" value="Unassembled WGS sequence"/>
</dbReference>
<dbReference type="PROSITE" id="PS51700">
    <property type="entry name" value="SEPARIN"/>
    <property type="match status" value="1"/>
</dbReference>
<evidence type="ECO:0000259" key="5">
    <source>
        <dbReference type="PROSITE" id="PS51700"/>
    </source>
</evidence>
<dbReference type="GeneID" id="73470838"/>
<dbReference type="GO" id="GO:0006508">
    <property type="term" value="P:proteolysis"/>
    <property type="evidence" value="ECO:0007669"/>
    <property type="project" value="InterPro"/>
</dbReference>
<accession>A0A8J5UVQ5</accession>
<dbReference type="OrthoDB" id="10255632at2759"/>
<dbReference type="InterPro" id="IPR005314">
    <property type="entry name" value="Peptidase_C50"/>
</dbReference>
<evidence type="ECO:0000256" key="1">
    <source>
        <dbReference type="ARBA" id="ARBA00000451"/>
    </source>
</evidence>
<dbReference type="RefSeq" id="XP_049262623.1">
    <property type="nucleotide sequence ID" value="XM_049407955.1"/>
</dbReference>
<dbReference type="GO" id="GO:0072686">
    <property type="term" value="C:mitotic spindle"/>
    <property type="evidence" value="ECO:0007669"/>
    <property type="project" value="TreeGrafter"/>
</dbReference>
<keyword evidence="3" id="KW-0378">Hydrolase</keyword>
<keyword evidence="7" id="KW-1185">Reference proteome</keyword>
<proteinExistence type="predicted"/>
<reference evidence="6 7" key="1">
    <citation type="journal article" date="2021" name="DNA Res.">
        <title>Genome analysis of Candida subhashii reveals its hybrid nature and dual mitochondrial genome conformations.</title>
        <authorList>
            <person name="Mixao V."/>
            <person name="Hegedusova E."/>
            <person name="Saus E."/>
            <person name="Pryszcz L.P."/>
            <person name="Cillingova A."/>
            <person name="Nosek J."/>
            <person name="Gabaldon T."/>
        </authorList>
    </citation>
    <scope>NUCLEOTIDE SEQUENCE [LARGE SCALE GENOMIC DNA]</scope>
    <source>
        <strain evidence="6 7">CBS 10753</strain>
    </source>
</reference>
<organism evidence="6 7">
    <name type="scientific">[Candida] subhashii</name>
    <dbReference type="NCBI Taxonomy" id="561895"/>
    <lineage>
        <taxon>Eukaryota</taxon>
        <taxon>Fungi</taxon>
        <taxon>Dikarya</taxon>
        <taxon>Ascomycota</taxon>
        <taxon>Saccharomycotina</taxon>
        <taxon>Pichiomycetes</taxon>
        <taxon>Debaryomycetaceae</taxon>
        <taxon>Spathaspora</taxon>
    </lineage>
</organism>
<sequence length="1583" mass="181974">MKDISIDPKVLSFVQSQSTVPLSPSKRSNIPQHDMKALESSCLLSINTHISNGSAISNIQLMNMNFNCLYLIYQNNGELLIGIIKKHQLYVVKLLESKQVEEAINQLISIFQQICNVLDIKTSTIDVDTILLGVPHTDVNDDQIVQIVNSFHLFVLQSVLQYASKNFKSIITNTDSIVQLASLKIVPELFLHGSNFRKWLVMMIVSSDKYHRNCIKMLQGYIKVFSIIKLEKFAALKSCFQLKLMEYTKDFDKLDEIQVFPELIPYLNDSKSIPNIERLIAKLDPAAHSDILHLLENCTTIDAVHSLQIKLLGSAKLIDDQKLLKTMTTIKLRNDCVGQNLALALSSFFAHASTGSTSWSPLHLSVLDLLTIYARDSLQSNIVFTGMEQMLQNLYVALSKFKQLKRIRNLSNLSFNIGNRSNSSTWWQLSIRMECFIMDLERTEQNFKQLSSKFHRLANSIDDCSEGLKSFLKCNQTFVDKYDYEQIVHDKLTIQAICKMFTTRPELAVTLNALEDKFKSSITCRMFDVFERTNDAASKTIVCNAIMKNLSFVDEYYEQRVQYRYYDINGIDNYLQLSISSSANSLILAGFQVQKLMNFGWDELVLEECIYNVQSWLSHRHTNLSSFEVQILNQVLAYFKYNGLTGKIIQIIELCKNNQTLTPELLVLLDSELSQALTKLSLHIQCAESLTELNKSLKQQNLTTLREAINFNLLQLEYCIESKNVTKAREMFSKVLKTFQSRQEFKLDGTSKFPVEQRFQNFLLVGRFQLLAAKLNQALNLPVEAFLNAKLAIQLSGSVIKKSGPNIQKRTFNELKWGITHLLFQSYNMIVDLLGQLGISRDIPFYLREFKKVNDANMIPVVNCVNSFRMGIDGIIMKNESYREHLQSAENLAYEIVSGNFTTQQYRCFANSLLRTAKHEEVQYPKFSSWQDIPFLNNLYELESNKEIEWKYLYGTFLNIPVQIESNNKDVLSQVIDFKNELAFCETLLSEHALLTNMKSTVKFLPAVCQGTVHPTPQQIEILNKLVGLKSRILSVSTIRLPIFVYRDLTYLLHRCLCLISSMTIFKNDGNLLEDVYFRQDWLNTTMFNNERELNENDRADLLPKHITEPNIKQLDEMCTNFHVDLNLYLPSSWSIVTIDICSHTGDLLISKIKKGNSPVYVRLPLSRFDTREPTEKVLTFEELKDKFNTIIQESDLSTKQITTSKVVTKEDRKSWWKLRFGLDYRLESILNYVEKYWIGGFSGLFANFDEGTLFTKFRSDLLNLLARYLPTRIGQSPLVEFDDAIIRSIYCLERYSREAVDDLLYFLIDNLKFHGENNEYDSINFEKLHASFKLLIDKYNSLRFKNSKEHLVLIPSSKCSFFPWESLGFLKSKSVTRMPSVSMLIELLKSQSNLSIEANSDLYYLINPGGDLVRSEERFKQYFESKGLWKGIVGRKPDPDMILQDITNSQLFIYIGHGGCDQYFRVNSLFKMCLKSNKRLPPSLLLGCSSGVLQDNGLFEPSGNIYNWLICKAPMVLVNLWDVTDKDIDTFTMSVFENWGLIHPSTKTVDFAEAVKMSRDRCTLNYLNGAAPVVYGLPLMLE</sequence>
<evidence type="ECO:0000256" key="3">
    <source>
        <dbReference type="ARBA" id="ARBA00022801"/>
    </source>
</evidence>
<dbReference type="PANTHER" id="PTHR12792">
    <property type="entry name" value="EXTRA SPINDLE POLES 1-RELATED"/>
    <property type="match status" value="1"/>
</dbReference>
<evidence type="ECO:0000313" key="7">
    <source>
        <dbReference type="Proteomes" id="UP000694255"/>
    </source>
</evidence>
<gene>
    <name evidence="6" type="ORF">J8A68_004038</name>
</gene>
<dbReference type="GO" id="GO:0005634">
    <property type="term" value="C:nucleus"/>
    <property type="evidence" value="ECO:0007669"/>
    <property type="project" value="InterPro"/>
</dbReference>
<dbReference type="GO" id="GO:0004197">
    <property type="term" value="F:cysteine-type endopeptidase activity"/>
    <property type="evidence" value="ECO:0007669"/>
    <property type="project" value="InterPro"/>
</dbReference>
<comment type="caution">
    <text evidence="6">The sequence shown here is derived from an EMBL/GenBank/DDBJ whole genome shotgun (WGS) entry which is preliminary data.</text>
</comment>
<evidence type="ECO:0000313" key="6">
    <source>
        <dbReference type="EMBL" id="KAG7662390.1"/>
    </source>
</evidence>
<dbReference type="EMBL" id="JAGSYN010000179">
    <property type="protein sequence ID" value="KAG7662390.1"/>
    <property type="molecule type" value="Genomic_DNA"/>
</dbReference>
<dbReference type="EC" id="3.4.22.49" evidence="2"/>
<dbReference type="Pfam" id="PF03568">
    <property type="entry name" value="Separin_C"/>
    <property type="match status" value="1"/>
</dbReference>
<dbReference type="PANTHER" id="PTHR12792:SF0">
    <property type="entry name" value="SEPARIN"/>
    <property type="match status" value="1"/>
</dbReference>
<dbReference type="GO" id="GO:0051307">
    <property type="term" value="P:meiotic chromosome separation"/>
    <property type="evidence" value="ECO:0007669"/>
    <property type="project" value="TreeGrafter"/>
</dbReference>
<dbReference type="GO" id="GO:0044732">
    <property type="term" value="C:mitotic spindle pole body"/>
    <property type="evidence" value="ECO:0007669"/>
    <property type="project" value="TreeGrafter"/>
</dbReference>
<evidence type="ECO:0000256" key="4">
    <source>
        <dbReference type="ARBA" id="ARBA00022829"/>
    </source>
</evidence>
<keyword evidence="4" id="KW-0159">Chromosome partition</keyword>
<comment type="catalytic activity">
    <reaction evidence="1">
        <text>All bonds known to be hydrolyzed by this endopeptidase have arginine in P1 and an acidic residue in P4. P6 is often occupied by an acidic residue or by a hydroxy-amino-acid residue, the phosphorylation of which enhances cleavage.</text>
        <dbReference type="EC" id="3.4.22.49"/>
    </reaction>
</comment>
<evidence type="ECO:0000256" key="2">
    <source>
        <dbReference type="ARBA" id="ARBA00012489"/>
    </source>
</evidence>
<dbReference type="GO" id="GO:0005737">
    <property type="term" value="C:cytoplasm"/>
    <property type="evidence" value="ECO:0007669"/>
    <property type="project" value="TreeGrafter"/>
</dbReference>
<feature type="domain" description="Peptidase C50" evidence="5">
    <location>
        <begin position="1400"/>
        <end position="1500"/>
    </location>
</feature>
<protein>
    <recommendedName>
        <fullName evidence="2">separase</fullName>
        <ecNumber evidence="2">3.4.22.49</ecNumber>
    </recommendedName>
</protein>